<feature type="transmembrane region" description="Helical" evidence="1">
    <location>
        <begin position="6"/>
        <end position="26"/>
    </location>
</feature>
<keyword evidence="1" id="KW-0472">Membrane</keyword>
<evidence type="ECO:0000313" key="5">
    <source>
        <dbReference type="Proteomes" id="UP001275440"/>
    </source>
</evidence>
<keyword evidence="1" id="KW-1133">Transmembrane helix</keyword>
<comment type="caution">
    <text evidence="4">The sequence shown here is derived from an EMBL/GenBank/DDBJ whole genome shotgun (WGS) entry which is preliminary data.</text>
</comment>
<reference evidence="4 5" key="1">
    <citation type="submission" date="2019-10" db="EMBL/GenBank/DDBJ databases">
        <title>Draft Genome Assembly of Rhodococcus zopfii DSM44189.</title>
        <authorList>
            <person name="Sutton J.M."/>
            <person name="Akob D.M."/>
            <person name="Bushman T.J."/>
        </authorList>
    </citation>
    <scope>NUCLEOTIDE SEQUENCE [LARGE SCALE GENOMIC DNA]</scope>
    <source>
        <strain evidence="4 5">DSM 44189</strain>
    </source>
</reference>
<dbReference type="Pfam" id="PF02470">
    <property type="entry name" value="MlaD"/>
    <property type="match status" value="1"/>
</dbReference>
<keyword evidence="5" id="KW-1185">Reference proteome</keyword>
<sequence>MTRTATAAAVYALVMITVLGALFVVFGQMRFQDYTRYHAVFEDVSGLREGQFVRVAGVEVGRVTAVEFTDGNRIAVTLDVEDVYTPTRATHATVRYLNLVGDRYLELSDGRDKTTPLGGGGETTPLGGGGVIDVDHTSPALDLDVLIGSFEPLFRALDPQQVNQLSADLISVLQGQGGTVESILQRTASLTSTIADRDRLVGDVVANLNSVLATMAEHRDELGVSLDRARQLADRLAQDGTLVAESVARIDASAASLAHLLTVSREPLSADIAEAGNLAAQLDSRSDTIESLATRLPDAYAALTRLGAYGGFFNYYLCGLQIKLSDPGGNTVTSPLFGQTTGRCAPA</sequence>
<evidence type="ECO:0000259" key="3">
    <source>
        <dbReference type="Pfam" id="PF11887"/>
    </source>
</evidence>
<keyword evidence="1" id="KW-0812">Transmembrane</keyword>
<dbReference type="InterPro" id="IPR052336">
    <property type="entry name" value="MlaD_Phospholipid_Transporter"/>
</dbReference>
<feature type="domain" description="Mce/MlaD" evidence="2">
    <location>
        <begin position="34"/>
        <end position="110"/>
    </location>
</feature>
<dbReference type="EMBL" id="WBMO01000001">
    <property type="protein sequence ID" value="MDV2476913.1"/>
    <property type="molecule type" value="Genomic_DNA"/>
</dbReference>
<dbReference type="NCBIfam" id="TIGR00996">
    <property type="entry name" value="Mtu_fam_mce"/>
    <property type="match status" value="1"/>
</dbReference>
<dbReference type="InterPro" id="IPR005693">
    <property type="entry name" value="Mce"/>
</dbReference>
<gene>
    <name evidence="4" type="ORF">F8M49_19165</name>
</gene>
<dbReference type="Proteomes" id="UP001275440">
    <property type="component" value="Unassembled WGS sequence"/>
</dbReference>
<evidence type="ECO:0000313" key="4">
    <source>
        <dbReference type="EMBL" id="MDV2476913.1"/>
    </source>
</evidence>
<dbReference type="InterPro" id="IPR024516">
    <property type="entry name" value="Mce_C"/>
</dbReference>
<protein>
    <submittedName>
        <fullName evidence="4">MCE family protein</fullName>
    </submittedName>
</protein>
<organism evidence="4 5">
    <name type="scientific">Rhodococcus zopfii</name>
    <dbReference type="NCBI Taxonomy" id="43772"/>
    <lineage>
        <taxon>Bacteria</taxon>
        <taxon>Bacillati</taxon>
        <taxon>Actinomycetota</taxon>
        <taxon>Actinomycetes</taxon>
        <taxon>Mycobacteriales</taxon>
        <taxon>Nocardiaceae</taxon>
        <taxon>Rhodococcus</taxon>
    </lineage>
</organism>
<evidence type="ECO:0000259" key="2">
    <source>
        <dbReference type="Pfam" id="PF02470"/>
    </source>
</evidence>
<dbReference type="PANTHER" id="PTHR33371">
    <property type="entry name" value="INTERMEMBRANE PHOSPHOLIPID TRANSPORT SYSTEM BINDING PROTEIN MLAD-RELATED"/>
    <property type="match status" value="1"/>
</dbReference>
<accession>A0ABU3WSL8</accession>
<dbReference type="InterPro" id="IPR003399">
    <property type="entry name" value="Mce/MlaD"/>
</dbReference>
<name>A0ABU3WSL8_9NOCA</name>
<evidence type="ECO:0000256" key="1">
    <source>
        <dbReference type="SAM" id="Phobius"/>
    </source>
</evidence>
<dbReference type="Pfam" id="PF11887">
    <property type="entry name" value="Mce4_CUP1"/>
    <property type="match status" value="1"/>
</dbReference>
<feature type="domain" description="Mammalian cell entry C-terminal" evidence="3">
    <location>
        <begin position="124"/>
        <end position="329"/>
    </location>
</feature>
<dbReference type="PANTHER" id="PTHR33371:SF17">
    <property type="entry name" value="MCE-FAMILY PROTEIN MCE1B"/>
    <property type="match status" value="1"/>
</dbReference>
<proteinExistence type="predicted"/>